<evidence type="ECO:0000313" key="2">
    <source>
        <dbReference type="Proteomes" id="UP000266385"/>
    </source>
</evidence>
<dbReference type="EMBL" id="QWFX01000016">
    <property type="protein sequence ID" value="RIJ26664.1"/>
    <property type="molecule type" value="Genomic_DNA"/>
</dbReference>
<keyword evidence="2" id="KW-1185">Reference proteome</keyword>
<reference evidence="1 2" key="1">
    <citation type="submission" date="2018-08" db="EMBL/GenBank/DDBJ databases">
        <title>Henriciella mobilis sp. nov., isolated from seawater.</title>
        <authorList>
            <person name="Cheng H."/>
            <person name="Wu Y.-H."/>
            <person name="Xu X.-W."/>
            <person name="Guo L.-L."/>
        </authorList>
    </citation>
    <scope>NUCLEOTIDE SEQUENCE [LARGE SCALE GENOMIC DNA]</scope>
    <source>
        <strain evidence="1 2">JN25</strain>
    </source>
</reference>
<evidence type="ECO:0008006" key="3">
    <source>
        <dbReference type="Google" id="ProtNLM"/>
    </source>
</evidence>
<dbReference type="RefSeq" id="WP_119377558.1">
    <property type="nucleotide sequence ID" value="NZ_QWFX01000016.1"/>
</dbReference>
<dbReference type="AlphaFoldDB" id="A0A399R7N1"/>
<protein>
    <recommendedName>
        <fullName evidence="3">DUF937 domain-containing protein</fullName>
    </recommendedName>
</protein>
<evidence type="ECO:0000313" key="1">
    <source>
        <dbReference type="EMBL" id="RIJ26664.1"/>
    </source>
</evidence>
<organism evidence="1 2">
    <name type="scientific">Henriciella mobilis</name>
    <dbReference type="NCBI Taxonomy" id="2305467"/>
    <lineage>
        <taxon>Bacteria</taxon>
        <taxon>Pseudomonadati</taxon>
        <taxon>Pseudomonadota</taxon>
        <taxon>Alphaproteobacteria</taxon>
        <taxon>Hyphomonadales</taxon>
        <taxon>Hyphomonadaceae</taxon>
        <taxon>Henriciella</taxon>
    </lineage>
</organism>
<accession>A0A399R7N1</accession>
<name>A0A399R7N1_9PROT</name>
<sequence>MLNDLIRTTSEKTGLDESQARDALGVLFNTAERQGAPLIEKVFSRMPGARTLSATTGAQSGAATGTIARLIEQTPGGRQHVSLSMFASLHKIGLGHSQIAQLLQCVGEHMEKTYSVSGIGHLGDLIVTDPSAGEERRTAVA</sequence>
<dbReference type="Proteomes" id="UP000266385">
    <property type="component" value="Unassembled WGS sequence"/>
</dbReference>
<gene>
    <name evidence="1" type="ORF">D1223_17080</name>
</gene>
<dbReference type="OrthoDB" id="7619495at2"/>
<proteinExistence type="predicted"/>
<comment type="caution">
    <text evidence="1">The sequence shown here is derived from an EMBL/GenBank/DDBJ whole genome shotgun (WGS) entry which is preliminary data.</text>
</comment>